<dbReference type="InterPro" id="IPR002559">
    <property type="entry name" value="Transposase_11"/>
</dbReference>
<keyword evidence="3" id="KW-1185">Reference proteome</keyword>
<evidence type="ECO:0000313" key="3">
    <source>
        <dbReference type="Proteomes" id="UP001238163"/>
    </source>
</evidence>
<gene>
    <name evidence="2" type="ORF">J3R75_003678</name>
</gene>
<dbReference type="GO" id="GO:0006313">
    <property type="term" value="P:DNA transposition"/>
    <property type="evidence" value="ECO:0007669"/>
    <property type="project" value="InterPro"/>
</dbReference>
<evidence type="ECO:0000313" key="2">
    <source>
        <dbReference type="EMBL" id="MDQ0291571.1"/>
    </source>
</evidence>
<organism evidence="2 3">
    <name type="scientific">Oligosphaera ethanolica</name>
    <dbReference type="NCBI Taxonomy" id="760260"/>
    <lineage>
        <taxon>Bacteria</taxon>
        <taxon>Pseudomonadati</taxon>
        <taxon>Lentisphaerota</taxon>
        <taxon>Oligosphaeria</taxon>
        <taxon>Oligosphaerales</taxon>
        <taxon>Oligosphaeraceae</taxon>
        <taxon>Oligosphaera</taxon>
    </lineage>
</organism>
<name>A0AAE3VJP7_9BACT</name>
<dbReference type="Pfam" id="PF01609">
    <property type="entry name" value="DDE_Tnp_1"/>
    <property type="match status" value="1"/>
</dbReference>
<dbReference type="Proteomes" id="UP001238163">
    <property type="component" value="Unassembled WGS sequence"/>
</dbReference>
<evidence type="ECO:0000259" key="1">
    <source>
        <dbReference type="Pfam" id="PF01609"/>
    </source>
</evidence>
<dbReference type="EMBL" id="JAUSVL010000001">
    <property type="protein sequence ID" value="MDQ0291571.1"/>
    <property type="molecule type" value="Genomic_DNA"/>
</dbReference>
<reference evidence="2" key="1">
    <citation type="submission" date="2023-07" db="EMBL/GenBank/DDBJ databases">
        <title>Genomic Encyclopedia of Type Strains, Phase IV (KMG-IV): sequencing the most valuable type-strain genomes for metagenomic binning, comparative biology and taxonomic classification.</title>
        <authorList>
            <person name="Goeker M."/>
        </authorList>
    </citation>
    <scope>NUCLEOTIDE SEQUENCE</scope>
    <source>
        <strain evidence="2">DSM 24202</strain>
    </source>
</reference>
<dbReference type="RefSeq" id="WP_307264556.1">
    <property type="nucleotide sequence ID" value="NZ_JAUSVL010000001.1"/>
</dbReference>
<comment type="caution">
    <text evidence="2">The sequence shown here is derived from an EMBL/GenBank/DDBJ whole genome shotgun (WGS) entry which is preliminary data.</text>
</comment>
<dbReference type="GO" id="GO:0003677">
    <property type="term" value="F:DNA binding"/>
    <property type="evidence" value="ECO:0007669"/>
    <property type="project" value="InterPro"/>
</dbReference>
<accession>A0AAE3VJP7</accession>
<sequence length="499" mass="56796">MPIPQAILSVKRPVNTVVIAYGKDKRLFAVRQRIGCKNVEGRHIPVNGPTIGHIVDGHYVPLSSDAIHDVAFSCVDMKDWAGIIFSETVFSDILQELQAVYSADDSLAIYAISMLRVCTPGIKDFELKEAYDDSFLSELHPGIALSRNTVSRFLNNLGKACSRITLFMRNRTAKVGMDHHLLVDGTLKSDESRVNSLSDYSRKAITKGTRDISVLYAFDLEKMEPVCSKCFPGNMLDLTAYESFIRENGITSGIIVADKGFPADAAEPCFSERPELHYLNPIKRNSKLIETHHLLAFSAILMGREGVTFRKEKCIGKSKWLYSFRDAARAAKEEKDWLHRARKNSTYDLDSFREKQKSFGTVVLESDLDLAPEIIYKAYEDRWEIEIVMRYYKSACKFDETRVQDDYSVIGSEFCDFLATVLTFRLINAFDRAGLFEKMTFSKIMSVLRRAKKTRLPGEEWRLVKLNPTHVELLRKLGLLPKPEEPPKRKRGRPRKAVI</sequence>
<protein>
    <recommendedName>
        <fullName evidence="1">Transposase IS4-like domain-containing protein</fullName>
    </recommendedName>
</protein>
<proteinExistence type="predicted"/>
<dbReference type="GO" id="GO:0004803">
    <property type="term" value="F:transposase activity"/>
    <property type="evidence" value="ECO:0007669"/>
    <property type="project" value="InterPro"/>
</dbReference>
<dbReference type="AlphaFoldDB" id="A0AAE3VJP7"/>
<feature type="domain" description="Transposase IS4-like" evidence="1">
    <location>
        <begin position="207"/>
        <end position="403"/>
    </location>
</feature>